<dbReference type="AlphaFoldDB" id="A0A6M3IPX1"/>
<proteinExistence type="predicted"/>
<organism evidence="1">
    <name type="scientific">viral metagenome</name>
    <dbReference type="NCBI Taxonomy" id="1070528"/>
    <lineage>
        <taxon>unclassified sequences</taxon>
        <taxon>metagenomes</taxon>
        <taxon>organismal metagenomes</taxon>
    </lineage>
</organism>
<accession>A0A6M3IPX1</accession>
<evidence type="ECO:0000313" key="1">
    <source>
        <dbReference type="EMBL" id="QJA59354.1"/>
    </source>
</evidence>
<gene>
    <name evidence="1" type="ORF">MM415B01304_0010</name>
</gene>
<reference evidence="1" key="1">
    <citation type="submission" date="2020-03" db="EMBL/GenBank/DDBJ databases">
        <title>The deep terrestrial virosphere.</title>
        <authorList>
            <person name="Holmfeldt K."/>
            <person name="Nilsson E."/>
            <person name="Simone D."/>
            <person name="Lopez-Fernandez M."/>
            <person name="Wu X."/>
            <person name="de Brujin I."/>
            <person name="Lundin D."/>
            <person name="Andersson A."/>
            <person name="Bertilsson S."/>
            <person name="Dopson M."/>
        </authorList>
    </citation>
    <scope>NUCLEOTIDE SEQUENCE</scope>
    <source>
        <strain evidence="1">MM415B01304</strain>
    </source>
</reference>
<protein>
    <submittedName>
        <fullName evidence="1">Uncharacterized protein</fullName>
    </submittedName>
</protein>
<name>A0A6M3IPX1_9ZZZZ</name>
<dbReference type="EMBL" id="MT141366">
    <property type="protein sequence ID" value="QJA59354.1"/>
    <property type="molecule type" value="Genomic_DNA"/>
</dbReference>
<sequence>MTMFSFEVPLRHLQEFHDLQDYLFALSFLTKEEEYREYLQNRGDKMLVLDNSFNELQVAQSAQEMRQASLGLSPMYVISPDSDSWGTEEMIQSYNQMLEIGFTQDEIILPIRSSKEYLTAFQSRVRHMAIPYEYRPLFPEAFPWSSMHFLGLRDPLEIRMCRPLSCDTSMPVKIALKGWTLREWILRCCPHENTAPEFFSIEMTQEQIMLARANILELKEMCHERSSKLSKALPEGED</sequence>